<evidence type="ECO:0000313" key="1">
    <source>
        <dbReference type="Proteomes" id="UP000036681"/>
    </source>
</evidence>
<name>A0A0M3INI7_ASCLU</name>
<reference evidence="2" key="1">
    <citation type="submission" date="2017-02" db="UniProtKB">
        <authorList>
            <consortium name="WormBaseParasite"/>
        </authorList>
    </citation>
    <scope>IDENTIFICATION</scope>
</reference>
<protein>
    <submittedName>
        <fullName evidence="2">Transketolase</fullName>
    </submittedName>
</protein>
<accession>A0A0M3INI7</accession>
<keyword evidence="1" id="KW-1185">Reference proteome</keyword>
<sequence>MWWHEAKKLQISEQFSTMAGNNPHTGTGPMNLIAVGATHSDWKMRMNGQIDKVFVVNGFYYAEKALELTENHVGKHMRKFASGH</sequence>
<dbReference type="Proteomes" id="UP000036681">
    <property type="component" value="Unplaced"/>
</dbReference>
<dbReference type="AlphaFoldDB" id="A0A0M3INI7"/>
<dbReference type="WBParaSite" id="ALUE_0002031501-mRNA-1">
    <property type="protein sequence ID" value="ALUE_0002031501-mRNA-1"/>
    <property type="gene ID" value="ALUE_0002031501"/>
</dbReference>
<evidence type="ECO:0000313" key="2">
    <source>
        <dbReference type="WBParaSite" id="ALUE_0002031501-mRNA-1"/>
    </source>
</evidence>
<organism evidence="1 2">
    <name type="scientific">Ascaris lumbricoides</name>
    <name type="common">Giant roundworm</name>
    <dbReference type="NCBI Taxonomy" id="6252"/>
    <lineage>
        <taxon>Eukaryota</taxon>
        <taxon>Metazoa</taxon>
        <taxon>Ecdysozoa</taxon>
        <taxon>Nematoda</taxon>
        <taxon>Chromadorea</taxon>
        <taxon>Rhabditida</taxon>
        <taxon>Spirurina</taxon>
        <taxon>Ascaridomorpha</taxon>
        <taxon>Ascaridoidea</taxon>
        <taxon>Ascarididae</taxon>
        <taxon>Ascaris</taxon>
    </lineage>
</organism>
<proteinExistence type="predicted"/>